<dbReference type="NCBIfam" id="TIGR03439">
    <property type="entry name" value="methyl_EasF"/>
    <property type="match status" value="1"/>
</dbReference>
<name>A0AAN8RGV2_9PEZI</name>
<dbReference type="InterPro" id="IPR017805">
    <property type="entry name" value="SAM_MeTrfase_EasF-type_put"/>
</dbReference>
<dbReference type="GO" id="GO:0008168">
    <property type="term" value="F:methyltransferase activity"/>
    <property type="evidence" value="ECO:0007669"/>
    <property type="project" value="UniProtKB-KW"/>
</dbReference>
<feature type="region of interest" description="Disordered" evidence="3">
    <location>
        <begin position="1"/>
        <end position="21"/>
    </location>
</feature>
<evidence type="ECO:0000256" key="1">
    <source>
        <dbReference type="ARBA" id="ARBA00022603"/>
    </source>
</evidence>
<dbReference type="Proteomes" id="UP001313282">
    <property type="component" value="Unassembled WGS sequence"/>
</dbReference>
<feature type="domain" description="Histidine-specific methyltransferase SAM-dependent" evidence="4">
    <location>
        <begin position="46"/>
        <end position="340"/>
    </location>
</feature>
<sequence length="352" mass="39550">MAGMRQYQKDASNSARVPEPGSVIDIGGTRCMAEITKEMLLHGSAGRRVLSVVTLSDYYGLKQWSKLTHSPTYYQTSDEILLLKKHAAEVSNYIVPGAVIVDIGSGGLRKVMPLLDELEARKVTVFYFALDLSKEWLEESLEALQSRYTHIKCHGIWGSFTDGLGWIKKFTAGPKVFLSLGSTLCNNVIPVAARGLKLWADTMAPGDVMLLGYDCNLDERKVRESYQTSDGQFDDFIRHGMEHSNELLKRAWYKAEDWELSREAEFQTEPTALVHRFVFRATRDVKDEVLGLGIKQGERIICYESFKYPTAVLRRQFNLAGLAEKGSWKSPASDIYEFLLVKGQTGADSAQK</sequence>
<evidence type="ECO:0000313" key="5">
    <source>
        <dbReference type="EMBL" id="KAK6342521.1"/>
    </source>
</evidence>
<gene>
    <name evidence="5" type="ORF">TWF718_007924</name>
</gene>
<dbReference type="PANTHER" id="PTHR43397:SF1">
    <property type="entry name" value="ERGOTHIONEINE BIOSYNTHESIS PROTEIN 1"/>
    <property type="match status" value="1"/>
</dbReference>
<keyword evidence="6" id="KW-1185">Reference proteome</keyword>
<protein>
    <recommendedName>
        <fullName evidence="4">Histidine-specific methyltransferase SAM-dependent domain-containing protein</fullName>
    </recommendedName>
</protein>
<dbReference type="Gene3D" id="3.40.50.150">
    <property type="entry name" value="Vaccinia Virus protein VP39"/>
    <property type="match status" value="1"/>
</dbReference>
<reference evidence="5 6" key="1">
    <citation type="submission" date="2019-10" db="EMBL/GenBank/DDBJ databases">
        <authorList>
            <person name="Palmer J.M."/>
        </authorList>
    </citation>
    <scope>NUCLEOTIDE SEQUENCE [LARGE SCALE GENOMIC DNA]</scope>
    <source>
        <strain evidence="5 6">TWF718</strain>
    </source>
</reference>
<dbReference type="EMBL" id="JAVHNR010000005">
    <property type="protein sequence ID" value="KAK6342521.1"/>
    <property type="molecule type" value="Genomic_DNA"/>
</dbReference>
<comment type="caution">
    <text evidence="5">The sequence shown here is derived from an EMBL/GenBank/DDBJ whole genome shotgun (WGS) entry which is preliminary data.</text>
</comment>
<proteinExistence type="predicted"/>
<dbReference type="PANTHER" id="PTHR43397">
    <property type="entry name" value="ERGOTHIONEINE BIOSYNTHESIS PROTEIN 1"/>
    <property type="match status" value="1"/>
</dbReference>
<evidence type="ECO:0000256" key="3">
    <source>
        <dbReference type="SAM" id="MobiDB-lite"/>
    </source>
</evidence>
<evidence type="ECO:0000256" key="2">
    <source>
        <dbReference type="ARBA" id="ARBA00022679"/>
    </source>
</evidence>
<dbReference type="InterPro" id="IPR019257">
    <property type="entry name" value="MeTrfase_dom"/>
</dbReference>
<evidence type="ECO:0000313" key="6">
    <source>
        <dbReference type="Proteomes" id="UP001313282"/>
    </source>
</evidence>
<keyword evidence="1" id="KW-0489">Methyltransferase</keyword>
<evidence type="ECO:0000259" key="4">
    <source>
        <dbReference type="Pfam" id="PF10017"/>
    </source>
</evidence>
<keyword evidence="2" id="KW-0808">Transferase</keyword>
<dbReference type="AlphaFoldDB" id="A0AAN8RGV2"/>
<dbReference type="Pfam" id="PF10017">
    <property type="entry name" value="Methyltransf_33"/>
    <property type="match status" value="1"/>
</dbReference>
<dbReference type="GO" id="GO:0032259">
    <property type="term" value="P:methylation"/>
    <property type="evidence" value="ECO:0007669"/>
    <property type="project" value="UniProtKB-KW"/>
</dbReference>
<dbReference type="InterPro" id="IPR051128">
    <property type="entry name" value="EgtD_Methyltrsf_superfamily"/>
</dbReference>
<dbReference type="InterPro" id="IPR029063">
    <property type="entry name" value="SAM-dependent_MTases_sf"/>
</dbReference>
<accession>A0AAN8RGV2</accession>
<organism evidence="5 6">
    <name type="scientific">Orbilia javanica</name>
    <dbReference type="NCBI Taxonomy" id="47235"/>
    <lineage>
        <taxon>Eukaryota</taxon>
        <taxon>Fungi</taxon>
        <taxon>Dikarya</taxon>
        <taxon>Ascomycota</taxon>
        <taxon>Pezizomycotina</taxon>
        <taxon>Orbiliomycetes</taxon>
        <taxon>Orbiliales</taxon>
        <taxon>Orbiliaceae</taxon>
        <taxon>Orbilia</taxon>
    </lineage>
</organism>